<accession>A0A8H3R0N1</accession>
<dbReference type="InterPro" id="IPR000719">
    <property type="entry name" value="Prot_kinase_dom"/>
</dbReference>
<comment type="caution">
    <text evidence="4">The sequence shown here is derived from an EMBL/GenBank/DDBJ whole genome shotgun (WGS) entry which is preliminary data.</text>
</comment>
<evidence type="ECO:0000256" key="1">
    <source>
        <dbReference type="PIRSR" id="PIRSR000615-3"/>
    </source>
</evidence>
<dbReference type="AlphaFoldDB" id="A0A8H3R0N1"/>
<dbReference type="InterPro" id="IPR001245">
    <property type="entry name" value="Ser-Thr/Tyr_kinase_cat_dom"/>
</dbReference>
<dbReference type="GO" id="GO:0005524">
    <property type="term" value="F:ATP binding"/>
    <property type="evidence" value="ECO:0007669"/>
    <property type="project" value="InterPro"/>
</dbReference>
<name>A0A8H3R0N1_9GLOM</name>
<feature type="region of interest" description="Disordered" evidence="2">
    <location>
        <begin position="1"/>
        <end position="28"/>
    </location>
</feature>
<proteinExistence type="predicted"/>
<feature type="domain" description="Protein kinase" evidence="3">
    <location>
        <begin position="122"/>
        <end position="393"/>
    </location>
</feature>
<feature type="binding site" evidence="1">
    <location>
        <position position="264"/>
    </location>
    <ligand>
        <name>Mg(2+)</name>
        <dbReference type="ChEBI" id="CHEBI:18420"/>
    </ligand>
</feature>
<dbReference type="GO" id="GO:0007165">
    <property type="term" value="P:signal transduction"/>
    <property type="evidence" value="ECO:0007669"/>
    <property type="project" value="TreeGrafter"/>
</dbReference>
<dbReference type="InterPro" id="IPR050167">
    <property type="entry name" value="Ser_Thr_protein_kinase"/>
</dbReference>
<evidence type="ECO:0000313" key="4">
    <source>
        <dbReference type="EMBL" id="GES99455.1"/>
    </source>
</evidence>
<feature type="binding site" evidence="1">
    <location>
        <position position="279"/>
    </location>
    <ligand>
        <name>Mg(2+)</name>
        <dbReference type="ChEBI" id="CHEBI:18420"/>
    </ligand>
</feature>
<keyword evidence="4" id="KW-0418">Kinase</keyword>
<sequence>MGGVLKKPTDNDDNRENTNNTNNMDNMDNMDNIISSPTIQLISTEHLDAVLEWRHRTFWDCTECGLPRTGYSWCQNCESNGFEQQFPHWTSGNIDIDDFIRKSQKQAQTDHEYMEWIPHENFTDIEYITSGGYGDIYFAVWQEGPRWAWDENDQIRIRTGPRNVALKILDNSQHITTDFLNELASHHRCNSESHVLFCYGISKDPMTNKYILVMDYAQSFYEYVIERSNRISWMKKLEILYDIALGLVTLHRKNIVHRNFHPGNIFMDANYQGYTCISDIGQYYPPDKDSNSKKLYGVLPYVSPEVLLGTDFTTASDIYSFGMIMWGISAARRPFADRPHDQSLASDICNSLRPKAVKGTPPSFVKLMKKCWDPNPSNRPNATELVDILEGWIKILYNDHEPSDSIREEFNAAEEHRINSTSAPNSPSMFHPLAIYTSRLLSFSNLKSIFADEESLTRNHSINTKFFIKNTKKNFPSNNIKQQQQQHNINDQHPKILDLTELSHPIFFINN</sequence>
<dbReference type="PROSITE" id="PS50011">
    <property type="entry name" value="PROTEIN_KINASE_DOM"/>
    <property type="match status" value="1"/>
</dbReference>
<gene>
    <name evidence="4" type="ORF">RCL2_002595800</name>
</gene>
<keyword evidence="1" id="KW-0479">Metal-binding</keyword>
<dbReference type="Gene3D" id="1.10.510.10">
    <property type="entry name" value="Transferase(Phosphotransferase) domain 1"/>
    <property type="match status" value="1"/>
</dbReference>
<organism evidence="4 5">
    <name type="scientific">Rhizophagus clarus</name>
    <dbReference type="NCBI Taxonomy" id="94130"/>
    <lineage>
        <taxon>Eukaryota</taxon>
        <taxon>Fungi</taxon>
        <taxon>Fungi incertae sedis</taxon>
        <taxon>Mucoromycota</taxon>
        <taxon>Glomeromycotina</taxon>
        <taxon>Glomeromycetes</taxon>
        <taxon>Glomerales</taxon>
        <taxon>Glomeraceae</taxon>
        <taxon>Rhizophagus</taxon>
    </lineage>
</organism>
<keyword evidence="4" id="KW-0808">Transferase</keyword>
<evidence type="ECO:0000259" key="3">
    <source>
        <dbReference type="PROSITE" id="PS50011"/>
    </source>
</evidence>
<dbReference type="GO" id="GO:0046872">
    <property type="term" value="F:metal ion binding"/>
    <property type="evidence" value="ECO:0007669"/>
    <property type="project" value="UniProtKB-KW"/>
</dbReference>
<dbReference type="GO" id="GO:0005737">
    <property type="term" value="C:cytoplasm"/>
    <property type="evidence" value="ECO:0007669"/>
    <property type="project" value="TreeGrafter"/>
</dbReference>
<feature type="compositionally biased region" description="Basic and acidic residues" evidence="2">
    <location>
        <begin position="7"/>
        <end position="16"/>
    </location>
</feature>
<protein>
    <submittedName>
        <fullName evidence="4">Kinase-like domain-containing protein</fullName>
    </submittedName>
</protein>
<dbReference type="PANTHER" id="PTHR23257:SF963">
    <property type="entry name" value="AT08303P"/>
    <property type="match status" value="1"/>
</dbReference>
<keyword evidence="1" id="KW-0460">Magnesium</keyword>
<dbReference type="EMBL" id="BLAL01000281">
    <property type="protein sequence ID" value="GES99455.1"/>
    <property type="molecule type" value="Genomic_DNA"/>
</dbReference>
<feature type="compositionally biased region" description="Low complexity" evidence="2">
    <location>
        <begin position="17"/>
        <end position="28"/>
    </location>
</feature>
<evidence type="ECO:0000313" key="5">
    <source>
        <dbReference type="Proteomes" id="UP000615446"/>
    </source>
</evidence>
<dbReference type="InterPro" id="IPR011009">
    <property type="entry name" value="Kinase-like_dom_sf"/>
</dbReference>
<evidence type="ECO:0000256" key="2">
    <source>
        <dbReference type="SAM" id="MobiDB-lite"/>
    </source>
</evidence>
<dbReference type="OrthoDB" id="6718656at2759"/>
<dbReference type="Proteomes" id="UP000615446">
    <property type="component" value="Unassembled WGS sequence"/>
</dbReference>
<dbReference type="SUPFAM" id="SSF56112">
    <property type="entry name" value="Protein kinase-like (PK-like)"/>
    <property type="match status" value="1"/>
</dbReference>
<dbReference type="GO" id="GO:0004672">
    <property type="term" value="F:protein kinase activity"/>
    <property type="evidence" value="ECO:0007669"/>
    <property type="project" value="InterPro"/>
</dbReference>
<dbReference type="PANTHER" id="PTHR23257">
    <property type="entry name" value="SERINE-THREONINE PROTEIN KINASE"/>
    <property type="match status" value="1"/>
</dbReference>
<reference evidence="4" key="1">
    <citation type="submission" date="2019-10" db="EMBL/GenBank/DDBJ databases">
        <title>Conservation and host-specific expression of non-tandemly repeated heterogenous ribosome RNA gene in arbuscular mycorrhizal fungi.</title>
        <authorList>
            <person name="Maeda T."/>
            <person name="Kobayashi Y."/>
            <person name="Nakagawa T."/>
            <person name="Ezawa T."/>
            <person name="Yamaguchi K."/>
            <person name="Bino T."/>
            <person name="Nishimoto Y."/>
            <person name="Shigenobu S."/>
            <person name="Kawaguchi M."/>
        </authorList>
    </citation>
    <scope>NUCLEOTIDE SEQUENCE</scope>
    <source>
        <strain evidence="4">HR1</strain>
    </source>
</reference>
<dbReference type="Pfam" id="PF07714">
    <property type="entry name" value="PK_Tyr_Ser-Thr"/>
    <property type="match status" value="1"/>
</dbReference>